<reference evidence="2 3" key="1">
    <citation type="submission" date="2016-10" db="EMBL/GenBank/DDBJ databases">
        <title>Rhodobacter sp. LPB0142, isolated from sea water.</title>
        <authorList>
            <person name="Kim E."/>
            <person name="Yi H."/>
        </authorList>
    </citation>
    <scope>NUCLEOTIDE SEQUENCE [LARGE SCALE GENOMIC DNA]</scope>
    <source>
        <strain evidence="2 3">LPB0142</strain>
    </source>
</reference>
<keyword evidence="1" id="KW-0812">Transmembrane</keyword>
<proteinExistence type="predicted"/>
<feature type="transmembrane region" description="Helical" evidence="1">
    <location>
        <begin position="39"/>
        <end position="60"/>
    </location>
</feature>
<dbReference type="EMBL" id="CP017781">
    <property type="protein sequence ID" value="AOZ69961.1"/>
    <property type="molecule type" value="Genomic_DNA"/>
</dbReference>
<keyword evidence="1" id="KW-0472">Membrane</keyword>
<dbReference type="STRING" id="1850250.LPB142_12030"/>
<dbReference type="KEGG" id="rhp:LPB142_12030"/>
<dbReference type="Proteomes" id="UP000176562">
    <property type="component" value="Chromosome"/>
</dbReference>
<name>A0A1D9MDM9_9RHOB</name>
<accession>A0A1D9MDM9</accession>
<keyword evidence="3" id="KW-1185">Reference proteome</keyword>
<gene>
    <name evidence="2" type="ORF">LPB142_12030</name>
</gene>
<evidence type="ECO:0000313" key="3">
    <source>
        <dbReference type="Proteomes" id="UP000176562"/>
    </source>
</evidence>
<dbReference type="AlphaFoldDB" id="A0A1D9MDM9"/>
<protein>
    <submittedName>
        <fullName evidence="2">Uncharacterized protein</fullName>
    </submittedName>
</protein>
<keyword evidence="1" id="KW-1133">Transmembrane helix</keyword>
<evidence type="ECO:0000256" key="1">
    <source>
        <dbReference type="SAM" id="Phobius"/>
    </source>
</evidence>
<feature type="transmembrane region" description="Helical" evidence="1">
    <location>
        <begin position="67"/>
        <end position="87"/>
    </location>
</feature>
<sequence length="125" mass="13980">MSLVSILVRVALTAAILAFALLIASGWDSHQREIVVEVWKFGIIVALLALAGVTGIIWTFRTKWFGVAIRLTLSIPLMACMFIMVVWVSPPFEKAVSMAFKGAVVVALASLYFTLWYYWPEKKKN</sequence>
<feature type="transmembrane region" description="Helical" evidence="1">
    <location>
        <begin position="99"/>
        <end position="119"/>
    </location>
</feature>
<evidence type="ECO:0000313" key="2">
    <source>
        <dbReference type="EMBL" id="AOZ69961.1"/>
    </source>
</evidence>
<dbReference type="RefSeq" id="WP_071166518.1">
    <property type="nucleotide sequence ID" value="NZ_CP017781.1"/>
</dbReference>
<organism evidence="2 3">
    <name type="scientific">Rhodobacter xanthinilyticus</name>
    <dbReference type="NCBI Taxonomy" id="1850250"/>
    <lineage>
        <taxon>Bacteria</taxon>
        <taxon>Pseudomonadati</taxon>
        <taxon>Pseudomonadota</taxon>
        <taxon>Alphaproteobacteria</taxon>
        <taxon>Rhodobacterales</taxon>
        <taxon>Rhodobacter group</taxon>
        <taxon>Rhodobacter</taxon>
    </lineage>
</organism>
<feature type="transmembrane region" description="Helical" evidence="1">
    <location>
        <begin position="7"/>
        <end position="27"/>
    </location>
</feature>